<dbReference type="InterPro" id="IPR012988">
    <property type="entry name" value="Ribosomal_uL30_N_euk"/>
</dbReference>
<evidence type="ECO:0000313" key="3">
    <source>
        <dbReference type="Proteomes" id="UP000653305"/>
    </source>
</evidence>
<evidence type="ECO:0000259" key="1">
    <source>
        <dbReference type="Pfam" id="PF08079"/>
    </source>
</evidence>
<gene>
    <name evidence="2" type="ORF">PHJA_002659400</name>
</gene>
<proteinExistence type="predicted"/>
<evidence type="ECO:0000313" key="2">
    <source>
        <dbReference type="EMBL" id="GFQ05153.1"/>
    </source>
</evidence>
<dbReference type="EMBL" id="BMAC01001023">
    <property type="protein sequence ID" value="GFQ05153.1"/>
    <property type="molecule type" value="Genomic_DNA"/>
</dbReference>
<dbReference type="OrthoDB" id="910235at2759"/>
<reference evidence="2" key="1">
    <citation type="submission" date="2020-07" db="EMBL/GenBank/DDBJ databases">
        <title>Ethylene signaling mediates host invasion by parasitic plants.</title>
        <authorList>
            <person name="Yoshida S."/>
        </authorList>
    </citation>
    <scope>NUCLEOTIDE SEQUENCE</scope>
    <source>
        <strain evidence="2">Okayama</strain>
    </source>
</reference>
<accession>A0A830D3E9</accession>
<sequence length="126" mass="14241">MAKVGKGNVVVPESVLKKQKRAEEWALVKLKELEEANKKNSEFRKLICEKASQYAKDLLARGECCTFSNAEYMKSGFDELEVWCGHAQEFVGSSWDELKHENADLPAEVAELQLVALGRLIRVWNG</sequence>
<dbReference type="Pfam" id="PF08079">
    <property type="entry name" value="Ribosomal_L30_N"/>
    <property type="match status" value="1"/>
</dbReference>
<keyword evidence="3" id="KW-1185">Reference proteome</keyword>
<comment type="caution">
    <text evidence="2">The sequence shown here is derived from an EMBL/GenBank/DDBJ whole genome shotgun (WGS) entry which is preliminary data.</text>
</comment>
<dbReference type="Proteomes" id="UP000653305">
    <property type="component" value="Unassembled WGS sequence"/>
</dbReference>
<name>A0A830D3E9_9LAMI</name>
<feature type="domain" description="Large ribosomal subunit protein uL30 N-terminal eukaryotes" evidence="1">
    <location>
        <begin position="11"/>
        <end position="57"/>
    </location>
</feature>
<dbReference type="AlphaFoldDB" id="A0A830D3E9"/>
<protein>
    <submittedName>
        <fullName evidence="2">Myosin-8</fullName>
    </submittedName>
</protein>
<organism evidence="2 3">
    <name type="scientific">Phtheirospermum japonicum</name>
    <dbReference type="NCBI Taxonomy" id="374723"/>
    <lineage>
        <taxon>Eukaryota</taxon>
        <taxon>Viridiplantae</taxon>
        <taxon>Streptophyta</taxon>
        <taxon>Embryophyta</taxon>
        <taxon>Tracheophyta</taxon>
        <taxon>Spermatophyta</taxon>
        <taxon>Magnoliopsida</taxon>
        <taxon>eudicotyledons</taxon>
        <taxon>Gunneridae</taxon>
        <taxon>Pentapetalae</taxon>
        <taxon>asterids</taxon>
        <taxon>lamiids</taxon>
        <taxon>Lamiales</taxon>
        <taxon>Orobanchaceae</taxon>
        <taxon>Orobanchaceae incertae sedis</taxon>
        <taxon>Phtheirospermum</taxon>
    </lineage>
</organism>